<dbReference type="Gene3D" id="3.90.228.20">
    <property type="match status" value="1"/>
</dbReference>
<dbReference type="AlphaFoldDB" id="A0A8H7SJ62"/>
<dbReference type="HAMAP" id="MF_00453">
    <property type="entry name" value="PEPCK_ATP"/>
    <property type="match status" value="1"/>
</dbReference>
<dbReference type="PROSITE" id="PS00532">
    <property type="entry name" value="PEPCK_ATP"/>
    <property type="match status" value="1"/>
</dbReference>
<evidence type="ECO:0000256" key="9">
    <source>
        <dbReference type="ARBA" id="ARBA00023239"/>
    </source>
</evidence>
<dbReference type="NCBIfam" id="NF006820">
    <property type="entry name" value="PRK09344.1-2"/>
    <property type="match status" value="1"/>
</dbReference>
<dbReference type="UniPathway" id="UPA00138"/>
<keyword evidence="5" id="KW-0312">Gluconeogenesis</keyword>
<dbReference type="SUPFAM" id="SSF68923">
    <property type="entry name" value="PEP carboxykinase N-terminal domain"/>
    <property type="match status" value="1"/>
</dbReference>
<dbReference type="GO" id="GO:0004612">
    <property type="term" value="F:phosphoenolpyruvate carboxykinase (ATP) activity"/>
    <property type="evidence" value="ECO:0007669"/>
    <property type="project" value="UniProtKB-EC"/>
</dbReference>
<dbReference type="OrthoDB" id="184182at2759"/>
<dbReference type="EC" id="4.1.1.49" evidence="3"/>
<keyword evidence="7" id="KW-0210">Decarboxylase</keyword>
<dbReference type="CDD" id="cd00484">
    <property type="entry name" value="PEPCK_ATP"/>
    <property type="match status" value="1"/>
</dbReference>
<dbReference type="InterPro" id="IPR015994">
    <property type="entry name" value="PEPCK_ATP_CS"/>
</dbReference>
<organism evidence="11 12">
    <name type="scientific">Thamnidium elegans</name>
    <dbReference type="NCBI Taxonomy" id="101142"/>
    <lineage>
        <taxon>Eukaryota</taxon>
        <taxon>Fungi</taxon>
        <taxon>Fungi incertae sedis</taxon>
        <taxon>Mucoromycota</taxon>
        <taxon>Mucoromycotina</taxon>
        <taxon>Mucoromycetes</taxon>
        <taxon>Mucorales</taxon>
        <taxon>Mucorineae</taxon>
        <taxon>Mucoraceae</taxon>
        <taxon>Thamnidium</taxon>
    </lineage>
</organism>
<dbReference type="PANTHER" id="PTHR30031">
    <property type="entry name" value="PHOSPHOENOLPYRUVATE CARBOXYKINASE ATP"/>
    <property type="match status" value="1"/>
</dbReference>
<evidence type="ECO:0000256" key="3">
    <source>
        <dbReference type="ARBA" id="ARBA00012363"/>
    </source>
</evidence>
<dbReference type="InterPro" id="IPR013035">
    <property type="entry name" value="PEP_carboxykinase_C"/>
</dbReference>
<evidence type="ECO:0000313" key="11">
    <source>
        <dbReference type="EMBL" id="KAG2229048.1"/>
    </source>
</evidence>
<evidence type="ECO:0000256" key="4">
    <source>
        <dbReference type="ARBA" id="ARBA00021932"/>
    </source>
</evidence>
<keyword evidence="8" id="KW-0067">ATP-binding</keyword>
<comment type="caution">
    <text evidence="11">The sequence shown here is derived from an EMBL/GenBank/DDBJ whole genome shotgun (WGS) entry which is preliminary data.</text>
</comment>
<dbReference type="Gene3D" id="3.40.449.10">
    <property type="entry name" value="Phosphoenolpyruvate Carboxykinase, domain 1"/>
    <property type="match status" value="1"/>
</dbReference>
<evidence type="ECO:0000256" key="2">
    <source>
        <dbReference type="ARBA" id="ARBA00006052"/>
    </source>
</evidence>
<dbReference type="Gene3D" id="2.170.8.10">
    <property type="entry name" value="Phosphoenolpyruvate Carboxykinase, domain 2"/>
    <property type="match status" value="1"/>
</dbReference>
<evidence type="ECO:0000256" key="7">
    <source>
        <dbReference type="ARBA" id="ARBA00022793"/>
    </source>
</evidence>
<gene>
    <name evidence="11" type="ORF">INT48_006437</name>
</gene>
<dbReference type="InterPro" id="IPR001272">
    <property type="entry name" value="PEP_carboxykinase_ATP"/>
</dbReference>
<dbReference type="FunFam" id="3.40.449.10:FF:000002">
    <property type="entry name" value="Phosphoenolpyruvate carboxykinase [ATP]"/>
    <property type="match status" value="1"/>
</dbReference>
<dbReference type="GO" id="GO:0006094">
    <property type="term" value="P:gluconeogenesis"/>
    <property type="evidence" value="ECO:0007669"/>
    <property type="project" value="UniProtKB-UniPathway"/>
</dbReference>
<dbReference type="Pfam" id="PF01293">
    <property type="entry name" value="PEPCK_ATP"/>
    <property type="match status" value="1"/>
</dbReference>
<name>A0A8H7SJ62_9FUNG</name>
<keyword evidence="6" id="KW-0547">Nucleotide-binding</keyword>
<comment type="pathway">
    <text evidence="1">Carbohydrate biosynthesis; gluconeogenesis.</text>
</comment>
<dbReference type="NCBIfam" id="NF006821">
    <property type="entry name" value="PRK09344.1-3"/>
    <property type="match status" value="1"/>
</dbReference>
<dbReference type="FunFam" id="2.170.8.10:FF:000001">
    <property type="entry name" value="Phosphoenolpyruvate carboxykinase (ATP)"/>
    <property type="match status" value="1"/>
</dbReference>
<dbReference type="GO" id="GO:0005829">
    <property type="term" value="C:cytosol"/>
    <property type="evidence" value="ECO:0007669"/>
    <property type="project" value="TreeGrafter"/>
</dbReference>
<evidence type="ECO:0000256" key="5">
    <source>
        <dbReference type="ARBA" id="ARBA00022432"/>
    </source>
</evidence>
<evidence type="ECO:0000313" key="12">
    <source>
        <dbReference type="Proteomes" id="UP000613177"/>
    </source>
</evidence>
<dbReference type="EMBL" id="JAEPRE010000318">
    <property type="protein sequence ID" value="KAG2229048.1"/>
    <property type="molecule type" value="Genomic_DNA"/>
</dbReference>
<dbReference type="PANTHER" id="PTHR30031:SF0">
    <property type="entry name" value="PHOSPHOENOLPYRUVATE CARBOXYKINASE (ATP)"/>
    <property type="match status" value="1"/>
</dbReference>
<dbReference type="PIRSF" id="PIRSF006294">
    <property type="entry name" value="PEP_crbxkin"/>
    <property type="match status" value="1"/>
</dbReference>
<sequence>MVASRPGSPYSGGRPSSANSVITKLEEDLYEFAGIDYDKVTIMRNPSVAVLYEQALTYEQGTVISSAGALCAYSGKKTGRSPKDKRIVEEPSSVKDVWWGPVNTPISERVFLINRERAIDYLNTRPRLFVFDGYAGWDPKYRIKVRIVASRAYHLLFMRNMLIRPTEEELENFGTPDFTIFNAGEFPANRYTTGMSSTTSVSINFKRSEMVILGSEYAGEMKKGIFTVMHYLMPKAGVLSLHSSANEGPAGDVSLFFGLSGTGKTTLSADPKRMLIGDDEHCWSDEGVFNIEGGCYAKCIDLSGEKEPDIFNAIKFGAILENVVLDEETREVDYSDDFLTENTRCAYPIYHIPNAKIPCMGGHPKNIILLTCDAFGVLPPVSKLTAEQAMYHFISGYTTKVPGTEDGIVEPQATFSACFGAPFLVLHPQRYATMLADKMSKHKADAWLINTGWIGGSAATSKRCPLKYTRAILDAIHNGELANAKYDQLEIFNLSIPKTVTGVPAELLNPKTAWNGTTSEFNASLRNVGKMFNDNFQTYKSESTEATINAGPKL</sequence>
<evidence type="ECO:0000256" key="1">
    <source>
        <dbReference type="ARBA" id="ARBA00004742"/>
    </source>
</evidence>
<keyword evidence="12" id="KW-1185">Reference proteome</keyword>
<dbReference type="NCBIfam" id="TIGR00224">
    <property type="entry name" value="pckA"/>
    <property type="match status" value="1"/>
</dbReference>
<keyword evidence="9" id="KW-0456">Lyase</keyword>
<proteinExistence type="inferred from homology"/>
<reference evidence="11" key="1">
    <citation type="submission" date="2021-01" db="EMBL/GenBank/DDBJ databases">
        <title>Metabolic potential, ecology and presence of endohyphal bacteria is reflected in genomic diversity of Mucoromycotina.</title>
        <authorList>
            <person name="Muszewska A."/>
            <person name="Okrasinska A."/>
            <person name="Steczkiewicz K."/>
            <person name="Drgas O."/>
            <person name="Orlowska M."/>
            <person name="Perlinska-Lenart U."/>
            <person name="Aleksandrzak-Piekarczyk T."/>
            <person name="Szatraj K."/>
            <person name="Zielenkiewicz U."/>
            <person name="Pilsyk S."/>
            <person name="Malc E."/>
            <person name="Mieczkowski P."/>
            <person name="Kruszewska J.S."/>
            <person name="Biernat P."/>
            <person name="Pawlowska J."/>
        </authorList>
    </citation>
    <scope>NUCLEOTIDE SEQUENCE</scope>
    <source>
        <strain evidence="11">WA0000018081</strain>
    </source>
</reference>
<comment type="similarity">
    <text evidence="2">Belongs to the phosphoenolpyruvate carboxykinase (ATP) family.</text>
</comment>
<evidence type="ECO:0000256" key="6">
    <source>
        <dbReference type="ARBA" id="ARBA00022741"/>
    </source>
</evidence>
<dbReference type="GO" id="GO:0005524">
    <property type="term" value="F:ATP binding"/>
    <property type="evidence" value="ECO:0007669"/>
    <property type="project" value="UniProtKB-KW"/>
</dbReference>
<dbReference type="InterPro" id="IPR008210">
    <property type="entry name" value="PEP_carboxykinase_N"/>
</dbReference>
<evidence type="ECO:0000256" key="8">
    <source>
        <dbReference type="ARBA" id="ARBA00022840"/>
    </source>
</evidence>
<protein>
    <recommendedName>
        <fullName evidence="4">Phosphoenolpyruvate carboxykinase (ATP)</fullName>
        <ecNumber evidence="3">4.1.1.49</ecNumber>
    </recommendedName>
</protein>
<accession>A0A8H7SJ62</accession>
<evidence type="ECO:0000256" key="10">
    <source>
        <dbReference type="ARBA" id="ARBA00047371"/>
    </source>
</evidence>
<comment type="catalytic activity">
    <reaction evidence="10">
        <text>oxaloacetate + ATP = phosphoenolpyruvate + ADP + CO2</text>
        <dbReference type="Rhea" id="RHEA:18617"/>
        <dbReference type="ChEBI" id="CHEBI:16452"/>
        <dbReference type="ChEBI" id="CHEBI:16526"/>
        <dbReference type="ChEBI" id="CHEBI:30616"/>
        <dbReference type="ChEBI" id="CHEBI:58702"/>
        <dbReference type="ChEBI" id="CHEBI:456216"/>
        <dbReference type="EC" id="4.1.1.49"/>
    </reaction>
</comment>
<dbReference type="Proteomes" id="UP000613177">
    <property type="component" value="Unassembled WGS sequence"/>
</dbReference>
<dbReference type="SUPFAM" id="SSF53795">
    <property type="entry name" value="PEP carboxykinase-like"/>
    <property type="match status" value="1"/>
</dbReference>